<evidence type="ECO:0000313" key="1">
    <source>
        <dbReference type="EMBL" id="KKM57832.1"/>
    </source>
</evidence>
<name>A0A0F9L6E6_9ZZZZ</name>
<accession>A0A0F9L6E6</accession>
<protein>
    <submittedName>
        <fullName evidence="1">Uncharacterized protein</fullName>
    </submittedName>
</protein>
<feature type="non-terminal residue" evidence="1">
    <location>
        <position position="31"/>
    </location>
</feature>
<organism evidence="1">
    <name type="scientific">marine sediment metagenome</name>
    <dbReference type="NCBI Taxonomy" id="412755"/>
    <lineage>
        <taxon>unclassified sequences</taxon>
        <taxon>metagenomes</taxon>
        <taxon>ecological metagenomes</taxon>
    </lineage>
</organism>
<comment type="caution">
    <text evidence="1">The sequence shown here is derived from an EMBL/GenBank/DDBJ whole genome shotgun (WGS) entry which is preliminary data.</text>
</comment>
<proteinExistence type="predicted"/>
<reference evidence="1" key="1">
    <citation type="journal article" date="2015" name="Nature">
        <title>Complex archaea that bridge the gap between prokaryotes and eukaryotes.</title>
        <authorList>
            <person name="Spang A."/>
            <person name="Saw J.H."/>
            <person name="Jorgensen S.L."/>
            <person name="Zaremba-Niedzwiedzka K."/>
            <person name="Martijn J."/>
            <person name="Lind A.E."/>
            <person name="van Eijk R."/>
            <person name="Schleper C."/>
            <person name="Guy L."/>
            <person name="Ettema T.J."/>
        </authorList>
    </citation>
    <scope>NUCLEOTIDE SEQUENCE</scope>
</reference>
<dbReference type="EMBL" id="LAZR01011843">
    <property type="protein sequence ID" value="KKM57832.1"/>
    <property type="molecule type" value="Genomic_DNA"/>
</dbReference>
<gene>
    <name evidence="1" type="ORF">LCGC14_1550370</name>
</gene>
<sequence>MSTKIGIILLDHGEPPEYNEYTYNSFRNFAH</sequence>
<dbReference type="AlphaFoldDB" id="A0A0F9L6E6"/>